<organism evidence="11 12">
    <name type="scientific">Lentilactobacillus rapi DSM 19907 = JCM 15042</name>
    <dbReference type="NCBI Taxonomy" id="1423795"/>
    <lineage>
        <taxon>Bacteria</taxon>
        <taxon>Bacillati</taxon>
        <taxon>Bacillota</taxon>
        <taxon>Bacilli</taxon>
        <taxon>Lactobacillales</taxon>
        <taxon>Lactobacillaceae</taxon>
        <taxon>Lentilactobacillus</taxon>
    </lineage>
</organism>
<sequence>MTKRSIYVRHYLAKDSYAKQKAAPKPFQPKAETRGFRLEYLRLRFLTALLRPLIIKEVINMKNSKISLREAAIVLLVALAIMGTGVIGLHLSPQVPVLLAITVVIFWAKLTGFNWNEINAGIKDGIDKGIIPIVIFILIGAMISTWIAAGTIPTLMVIGFKAISAQWFLPTVFLVCSLVGAAVGSCFTVVSTVGIAFFGIGVTMNFNPALVAGAIVAGGVFGDKSSPLSETNNLAAAVVDTDLFDHMKTILWSTLPAATISTIAFAALGMGHNHADMAKINTTVAALSSDFHISIISLIPIILVFVCAGFKMAAIPTMLLNIFISAGMMFINTPSLNITKASNIITNGFVAKTSNSEVNLLLSRGGIVSMMPTVALIVLTLSLGGLLVHFGLIGAIMTPLASRLNSPAKLVTAALGACIGVNIFVGEQFLSIILPGRAFKKTFNNGGLASRALGRVLEDGGTVLNYLVPWGVGGVFIANTLGVPTIQYLPFVFFSLLCPVFSLLSGFTGIGLKKTATDDVEKRHSAVATEN</sequence>
<dbReference type="PANTHER" id="PTHR33451:SF6">
    <property type="entry name" value="NA(+)_H(+) ANTIPORTER NHAC"/>
    <property type="match status" value="1"/>
</dbReference>
<feature type="transmembrane region" description="Helical" evidence="9">
    <location>
        <begin position="410"/>
        <end position="434"/>
    </location>
</feature>
<evidence type="ECO:0000256" key="3">
    <source>
        <dbReference type="ARBA" id="ARBA00022449"/>
    </source>
</evidence>
<feature type="transmembrane region" description="Helical" evidence="9">
    <location>
        <begin position="205"/>
        <end position="222"/>
    </location>
</feature>
<evidence type="ECO:0000256" key="7">
    <source>
        <dbReference type="ARBA" id="ARBA00023136"/>
    </source>
</evidence>
<dbReference type="NCBIfam" id="TIGR00931">
    <property type="entry name" value="antiport_nhaC"/>
    <property type="match status" value="1"/>
</dbReference>
<feature type="transmembrane region" description="Helical" evidence="9">
    <location>
        <begin position="488"/>
        <end position="512"/>
    </location>
</feature>
<evidence type="ECO:0000256" key="9">
    <source>
        <dbReference type="SAM" id="Phobius"/>
    </source>
</evidence>
<dbReference type="InterPro" id="IPR052180">
    <property type="entry name" value="NhaC_Na-H+_Antiporter"/>
</dbReference>
<keyword evidence="2" id="KW-0813">Transport</keyword>
<dbReference type="EMBL" id="AZEI01000061">
    <property type="protein sequence ID" value="KRL16722.1"/>
    <property type="molecule type" value="Genomic_DNA"/>
</dbReference>
<comment type="similarity">
    <text evidence="8">Belongs to the NhaC Na(+)/H(+) (TC 2.A.35) antiporter family.</text>
</comment>
<evidence type="ECO:0000313" key="11">
    <source>
        <dbReference type="EMBL" id="KRL16722.1"/>
    </source>
</evidence>
<feature type="transmembrane region" description="Helical" evidence="9">
    <location>
        <begin position="312"/>
        <end position="331"/>
    </location>
</feature>
<feature type="transmembrane region" description="Helical" evidence="9">
    <location>
        <begin position="97"/>
        <end position="118"/>
    </location>
</feature>
<keyword evidence="12" id="KW-1185">Reference proteome</keyword>
<keyword evidence="5 9" id="KW-0812">Transmembrane</keyword>
<gene>
    <name evidence="11" type="ORF">FD12_GL002594</name>
</gene>
<comment type="caution">
    <text evidence="11">The sequence shown here is derived from an EMBL/GenBank/DDBJ whole genome shotgun (WGS) entry which is preliminary data.</text>
</comment>
<keyword evidence="3" id="KW-0050">Antiport</keyword>
<feature type="transmembrane region" description="Helical" evidence="9">
    <location>
        <begin position="172"/>
        <end position="198"/>
    </location>
</feature>
<evidence type="ECO:0000256" key="1">
    <source>
        <dbReference type="ARBA" id="ARBA00004651"/>
    </source>
</evidence>
<evidence type="ECO:0000256" key="6">
    <source>
        <dbReference type="ARBA" id="ARBA00022989"/>
    </source>
</evidence>
<comment type="subcellular location">
    <subcellularLocation>
        <location evidence="1">Cell membrane</location>
        <topology evidence="1">Multi-pass membrane protein</topology>
    </subcellularLocation>
</comment>
<keyword evidence="7 9" id="KW-0472">Membrane</keyword>
<dbReference type="Pfam" id="PF03553">
    <property type="entry name" value="Na_H_antiporter"/>
    <property type="match status" value="1"/>
</dbReference>
<dbReference type="InterPro" id="IPR018461">
    <property type="entry name" value="Na/H_Antiport_NhaC-like_C"/>
</dbReference>
<proteinExistence type="inferred from homology"/>
<reference evidence="11 12" key="1">
    <citation type="journal article" date="2015" name="Genome Announc.">
        <title>Expanding the biotechnology potential of lactobacilli through comparative genomics of 213 strains and associated genera.</title>
        <authorList>
            <person name="Sun Z."/>
            <person name="Harris H.M."/>
            <person name="McCann A."/>
            <person name="Guo C."/>
            <person name="Argimon S."/>
            <person name="Zhang W."/>
            <person name="Yang X."/>
            <person name="Jeffery I.B."/>
            <person name="Cooney J.C."/>
            <person name="Kagawa T.F."/>
            <person name="Liu W."/>
            <person name="Song Y."/>
            <person name="Salvetti E."/>
            <person name="Wrobel A."/>
            <person name="Rasinkangas P."/>
            <person name="Parkhill J."/>
            <person name="Rea M.C."/>
            <person name="O'Sullivan O."/>
            <person name="Ritari J."/>
            <person name="Douillard F.P."/>
            <person name="Paul Ross R."/>
            <person name="Yang R."/>
            <person name="Briner A.E."/>
            <person name="Felis G.E."/>
            <person name="de Vos W.M."/>
            <person name="Barrangou R."/>
            <person name="Klaenhammer T.R."/>
            <person name="Caufield P.W."/>
            <person name="Cui Y."/>
            <person name="Zhang H."/>
            <person name="O'Toole P.W."/>
        </authorList>
    </citation>
    <scope>NUCLEOTIDE SEQUENCE [LARGE SCALE GENOMIC DNA]</scope>
    <source>
        <strain evidence="11 12">DSM 19907</strain>
    </source>
</reference>
<evidence type="ECO:0000256" key="2">
    <source>
        <dbReference type="ARBA" id="ARBA00022448"/>
    </source>
</evidence>
<evidence type="ECO:0000259" key="10">
    <source>
        <dbReference type="Pfam" id="PF03553"/>
    </source>
</evidence>
<evidence type="ECO:0000256" key="8">
    <source>
        <dbReference type="ARBA" id="ARBA00038435"/>
    </source>
</evidence>
<feature type="transmembrane region" description="Helical" evidence="9">
    <location>
        <begin position="250"/>
        <end position="271"/>
    </location>
</feature>
<feature type="transmembrane region" description="Helical" evidence="9">
    <location>
        <begin position="463"/>
        <end position="482"/>
    </location>
</feature>
<accession>A0ABR5PDF3</accession>
<feature type="transmembrane region" description="Helical" evidence="9">
    <location>
        <begin position="71"/>
        <end position="91"/>
    </location>
</feature>
<protein>
    <submittedName>
        <fullName evidence="11">Na+ H+ antiporter NhaC</fullName>
    </submittedName>
</protein>
<feature type="domain" description="Na+/H+ antiporter NhaC-like C-terminal" evidence="10">
    <location>
        <begin position="220"/>
        <end position="510"/>
    </location>
</feature>
<dbReference type="InterPro" id="IPR004770">
    <property type="entry name" value="Na/H_antiport_NhaC"/>
</dbReference>
<feature type="transmembrane region" description="Helical" evidence="9">
    <location>
        <begin position="374"/>
        <end position="398"/>
    </location>
</feature>
<keyword evidence="4" id="KW-1003">Cell membrane</keyword>
<feature type="transmembrane region" description="Helical" evidence="9">
    <location>
        <begin position="130"/>
        <end position="152"/>
    </location>
</feature>
<feature type="transmembrane region" description="Helical" evidence="9">
    <location>
        <begin position="283"/>
        <end position="306"/>
    </location>
</feature>
<name>A0ABR5PDF3_9LACO</name>
<evidence type="ECO:0000256" key="5">
    <source>
        <dbReference type="ARBA" id="ARBA00022692"/>
    </source>
</evidence>
<dbReference type="PANTHER" id="PTHR33451">
    <property type="entry name" value="MALATE-2H(+)/NA(+)-LACTATE ANTIPORTER"/>
    <property type="match status" value="1"/>
</dbReference>
<keyword evidence="6 9" id="KW-1133">Transmembrane helix</keyword>
<evidence type="ECO:0000313" key="12">
    <source>
        <dbReference type="Proteomes" id="UP000051977"/>
    </source>
</evidence>
<evidence type="ECO:0000256" key="4">
    <source>
        <dbReference type="ARBA" id="ARBA00022475"/>
    </source>
</evidence>
<dbReference type="Proteomes" id="UP000051977">
    <property type="component" value="Unassembled WGS sequence"/>
</dbReference>